<evidence type="ECO:0000313" key="1">
    <source>
        <dbReference type="EMBL" id="CAM9498474.1"/>
    </source>
</evidence>
<name>A0AC59Y9E5_RANTA</name>
<proteinExistence type="predicted"/>
<dbReference type="EMBL" id="OX596095">
    <property type="protein sequence ID" value="CAM9498474.1"/>
    <property type="molecule type" value="Genomic_DNA"/>
</dbReference>
<reference evidence="1" key="1">
    <citation type="submission" date="2023-05" db="EMBL/GenBank/DDBJ databases">
        <authorList>
            <consortium name="ELIXIR-Norway"/>
        </authorList>
    </citation>
    <scope>NUCLEOTIDE SEQUENCE</scope>
</reference>
<reference evidence="1" key="2">
    <citation type="submission" date="2025-03" db="EMBL/GenBank/DDBJ databases">
        <authorList>
            <consortium name="ELIXIR-Norway"/>
            <consortium name="Elixir Norway"/>
        </authorList>
    </citation>
    <scope>NUCLEOTIDE SEQUENCE</scope>
</reference>
<sequence length="155" mass="17617">MTDRYLRWDTISLLGSYHHSSSQSQQCGMPIITSDSVLPQNKNSLLKSRLRVCTLHQSRGCILFHFIVRSLSRVRLFVTLWTAPRQASLSFSISQSLLKLMSIHLVMLSNHLILCQPLLLLPSIFPSVRVLSHESVGSSHQLAKILELQLQHQSF</sequence>
<organism evidence="1 2">
    <name type="scientific">Rangifer tarandus platyrhynchus</name>
    <name type="common">Svalbard reindeer</name>
    <dbReference type="NCBI Taxonomy" id="3082113"/>
    <lineage>
        <taxon>Eukaryota</taxon>
        <taxon>Metazoa</taxon>
        <taxon>Chordata</taxon>
        <taxon>Craniata</taxon>
        <taxon>Vertebrata</taxon>
        <taxon>Euteleostomi</taxon>
        <taxon>Mammalia</taxon>
        <taxon>Eutheria</taxon>
        <taxon>Laurasiatheria</taxon>
        <taxon>Artiodactyla</taxon>
        <taxon>Ruminantia</taxon>
        <taxon>Pecora</taxon>
        <taxon>Cervidae</taxon>
        <taxon>Odocoileinae</taxon>
        <taxon>Rangifer</taxon>
    </lineage>
</organism>
<protein>
    <submittedName>
        <fullName evidence="1">Uncharacterized protein</fullName>
    </submittedName>
</protein>
<dbReference type="Proteomes" id="UP001162501">
    <property type="component" value="Chromosome 11"/>
</dbReference>
<gene>
    <name evidence="1" type="ORF">MRATA1EN22A_LOCUS3367</name>
</gene>
<evidence type="ECO:0000313" key="2">
    <source>
        <dbReference type="Proteomes" id="UP001162501"/>
    </source>
</evidence>
<accession>A0AC59Y9E5</accession>